<evidence type="ECO:0000256" key="2">
    <source>
        <dbReference type="ARBA" id="ARBA00022980"/>
    </source>
</evidence>
<evidence type="ECO:0000259" key="4">
    <source>
        <dbReference type="Pfam" id="PF00177"/>
    </source>
</evidence>
<dbReference type="Gene3D" id="1.10.455.10">
    <property type="entry name" value="Ribosomal protein S7 domain"/>
    <property type="match status" value="1"/>
</dbReference>
<sequence length="97" mass="10985">IASKTDPVLGLLTNLVMRHGLLHRARKTVAECLLYIQSQTHSDPLPFVKEAIRRASPSVRVVSHKRGAKIIRVPLPLSERQRTRTGIMWILEAAEKR</sequence>
<feature type="non-terminal residue" evidence="5">
    <location>
        <position position="97"/>
    </location>
</feature>
<comment type="similarity">
    <text evidence="1">Belongs to the universal ribosomal protein uS7 family.</text>
</comment>
<gene>
    <name evidence="5" type="ORF">DACRYDRAFT_38413</name>
</gene>
<evidence type="ECO:0000313" key="5">
    <source>
        <dbReference type="EMBL" id="EJU05146.1"/>
    </source>
</evidence>
<protein>
    <submittedName>
        <fullName evidence="5">Ribosomal protein S7</fullName>
    </submittedName>
</protein>
<keyword evidence="6" id="KW-1185">Reference proteome</keyword>
<dbReference type="OrthoDB" id="9972728at2759"/>
<feature type="non-terminal residue" evidence="5">
    <location>
        <position position="1"/>
    </location>
</feature>
<dbReference type="InterPro" id="IPR000235">
    <property type="entry name" value="Ribosomal_uS7"/>
</dbReference>
<keyword evidence="3" id="KW-0687">Ribonucleoprotein</keyword>
<dbReference type="InterPro" id="IPR036823">
    <property type="entry name" value="Ribosomal_uS7_dom_sf"/>
</dbReference>
<dbReference type="GeneID" id="63689504"/>
<dbReference type="HOGENOM" id="CLU_2352235_0_0_1"/>
<feature type="domain" description="Small ribosomal subunit protein uS7" evidence="4">
    <location>
        <begin position="8"/>
        <end position="97"/>
    </location>
</feature>
<dbReference type="GO" id="GO:0006412">
    <property type="term" value="P:translation"/>
    <property type="evidence" value="ECO:0007669"/>
    <property type="project" value="InterPro"/>
</dbReference>
<dbReference type="AlphaFoldDB" id="M5G4F9"/>
<dbReference type="STRING" id="1858805.M5G4F9"/>
<name>M5G4F9_DACPD</name>
<dbReference type="Proteomes" id="UP000030653">
    <property type="component" value="Unassembled WGS sequence"/>
</dbReference>
<organism evidence="5 6">
    <name type="scientific">Dacryopinax primogenitus (strain DJM 731)</name>
    <name type="common">Brown rot fungus</name>
    <dbReference type="NCBI Taxonomy" id="1858805"/>
    <lineage>
        <taxon>Eukaryota</taxon>
        <taxon>Fungi</taxon>
        <taxon>Dikarya</taxon>
        <taxon>Basidiomycota</taxon>
        <taxon>Agaricomycotina</taxon>
        <taxon>Dacrymycetes</taxon>
        <taxon>Dacrymycetales</taxon>
        <taxon>Dacrymycetaceae</taxon>
        <taxon>Dacryopinax</taxon>
    </lineage>
</organism>
<dbReference type="RefSeq" id="XP_040632040.1">
    <property type="nucleotide sequence ID" value="XM_040774442.1"/>
</dbReference>
<evidence type="ECO:0000256" key="1">
    <source>
        <dbReference type="ARBA" id="ARBA00007151"/>
    </source>
</evidence>
<evidence type="ECO:0000256" key="3">
    <source>
        <dbReference type="ARBA" id="ARBA00023274"/>
    </source>
</evidence>
<dbReference type="InterPro" id="IPR023798">
    <property type="entry name" value="Ribosomal_uS7_dom"/>
</dbReference>
<reference evidence="5 6" key="1">
    <citation type="journal article" date="2012" name="Science">
        <title>The Paleozoic origin of enzymatic lignin decomposition reconstructed from 31 fungal genomes.</title>
        <authorList>
            <person name="Floudas D."/>
            <person name="Binder M."/>
            <person name="Riley R."/>
            <person name="Barry K."/>
            <person name="Blanchette R.A."/>
            <person name="Henrissat B."/>
            <person name="Martinez A.T."/>
            <person name="Otillar R."/>
            <person name="Spatafora J.W."/>
            <person name="Yadav J.S."/>
            <person name="Aerts A."/>
            <person name="Benoit I."/>
            <person name="Boyd A."/>
            <person name="Carlson A."/>
            <person name="Copeland A."/>
            <person name="Coutinho P.M."/>
            <person name="de Vries R.P."/>
            <person name="Ferreira P."/>
            <person name="Findley K."/>
            <person name="Foster B."/>
            <person name="Gaskell J."/>
            <person name="Glotzer D."/>
            <person name="Gorecki P."/>
            <person name="Heitman J."/>
            <person name="Hesse C."/>
            <person name="Hori C."/>
            <person name="Igarashi K."/>
            <person name="Jurgens J.A."/>
            <person name="Kallen N."/>
            <person name="Kersten P."/>
            <person name="Kohler A."/>
            <person name="Kuees U."/>
            <person name="Kumar T.K.A."/>
            <person name="Kuo A."/>
            <person name="LaButti K."/>
            <person name="Larrondo L.F."/>
            <person name="Lindquist E."/>
            <person name="Ling A."/>
            <person name="Lombard V."/>
            <person name="Lucas S."/>
            <person name="Lundell T."/>
            <person name="Martin R."/>
            <person name="McLaughlin D.J."/>
            <person name="Morgenstern I."/>
            <person name="Morin E."/>
            <person name="Murat C."/>
            <person name="Nagy L.G."/>
            <person name="Nolan M."/>
            <person name="Ohm R.A."/>
            <person name="Patyshakuliyeva A."/>
            <person name="Rokas A."/>
            <person name="Ruiz-Duenas F.J."/>
            <person name="Sabat G."/>
            <person name="Salamov A."/>
            <person name="Samejima M."/>
            <person name="Schmutz J."/>
            <person name="Slot J.C."/>
            <person name="St John F."/>
            <person name="Stenlid J."/>
            <person name="Sun H."/>
            <person name="Sun S."/>
            <person name="Syed K."/>
            <person name="Tsang A."/>
            <person name="Wiebenga A."/>
            <person name="Young D."/>
            <person name="Pisabarro A."/>
            <person name="Eastwood D.C."/>
            <person name="Martin F."/>
            <person name="Cullen D."/>
            <person name="Grigoriev I.V."/>
            <person name="Hibbett D.S."/>
        </authorList>
    </citation>
    <scope>NUCLEOTIDE SEQUENCE [LARGE SCALE GENOMIC DNA]</scope>
    <source>
        <strain evidence="5 6">DJM-731 SS1</strain>
    </source>
</reference>
<keyword evidence="2 5" id="KW-0689">Ribosomal protein</keyword>
<dbReference type="GO" id="GO:0005840">
    <property type="term" value="C:ribosome"/>
    <property type="evidence" value="ECO:0007669"/>
    <property type="project" value="UniProtKB-KW"/>
</dbReference>
<dbReference type="Pfam" id="PF00177">
    <property type="entry name" value="Ribosomal_S7"/>
    <property type="match status" value="1"/>
</dbReference>
<dbReference type="PIRSF" id="PIRSF002122">
    <property type="entry name" value="RPS7p_RPS7a_RPS5e_RPS7o"/>
    <property type="match status" value="1"/>
</dbReference>
<dbReference type="GO" id="GO:1990904">
    <property type="term" value="C:ribonucleoprotein complex"/>
    <property type="evidence" value="ECO:0007669"/>
    <property type="project" value="UniProtKB-KW"/>
</dbReference>
<dbReference type="EMBL" id="JH795856">
    <property type="protein sequence ID" value="EJU05146.1"/>
    <property type="molecule type" value="Genomic_DNA"/>
</dbReference>
<accession>M5G4F9</accession>
<evidence type="ECO:0000313" key="6">
    <source>
        <dbReference type="Proteomes" id="UP000030653"/>
    </source>
</evidence>
<dbReference type="OMA" id="IMWILEA"/>
<dbReference type="SUPFAM" id="SSF47973">
    <property type="entry name" value="Ribosomal protein S7"/>
    <property type="match status" value="1"/>
</dbReference>
<proteinExistence type="inferred from homology"/>